<evidence type="ECO:0000256" key="1">
    <source>
        <dbReference type="SAM" id="SignalP"/>
    </source>
</evidence>
<dbReference type="Gene3D" id="3.80.10.10">
    <property type="entry name" value="Ribonuclease Inhibitor"/>
    <property type="match status" value="1"/>
</dbReference>
<dbReference type="Pfam" id="PF13306">
    <property type="entry name" value="LRR_5"/>
    <property type="match status" value="2"/>
</dbReference>
<dbReference type="Proteomes" id="UP000886787">
    <property type="component" value="Unassembled WGS sequence"/>
</dbReference>
<dbReference type="SUPFAM" id="SSF52058">
    <property type="entry name" value="L domain-like"/>
    <property type="match status" value="1"/>
</dbReference>
<dbReference type="PROSITE" id="PS51257">
    <property type="entry name" value="PROKAR_LIPOPROTEIN"/>
    <property type="match status" value="1"/>
</dbReference>
<dbReference type="InterPro" id="IPR032675">
    <property type="entry name" value="LRR_dom_sf"/>
</dbReference>
<gene>
    <name evidence="2" type="ORF">IAD32_02875</name>
</gene>
<organism evidence="2 3">
    <name type="scientific">Candidatus Scatavimonas merdigallinarum</name>
    <dbReference type="NCBI Taxonomy" id="2840914"/>
    <lineage>
        <taxon>Bacteria</taxon>
        <taxon>Bacillati</taxon>
        <taxon>Bacillota</taxon>
        <taxon>Clostridia</taxon>
        <taxon>Eubacteriales</taxon>
        <taxon>Oscillospiraceae</taxon>
        <taxon>Oscillospiraceae incertae sedis</taxon>
        <taxon>Candidatus Scatavimonas</taxon>
    </lineage>
</organism>
<accession>A0A9D1CTZ2</accession>
<dbReference type="PANTHER" id="PTHR45661">
    <property type="entry name" value="SURFACE ANTIGEN"/>
    <property type="match status" value="1"/>
</dbReference>
<sequence length="286" mass="30737">MKKIVVLFMSILLFTAVLAGCGGNNLTIDETKVGEDGYLGSTSNDSYEYDVFDTHIRITKYIGQEAQVAVPEKIDDKFVTHIGNRAFTDASQELVTKITLPSSISDIHDYAFYGAMALQEIALDSTNMDFTVVDGVLFTKDMTKIVCYPQNKSAKSFEIPASVKSISGSNFAMCTHLESVTIPDTVTSIGDYAFQGCTALKEMAIPDGVTQMGSAVFLGCTSLQTLTLPRHLQQADESIIWNCTALKEINGYAGTPAEEIATSAGVKFVSLGSVDAAPTEPSTEEA</sequence>
<feature type="chain" id="PRO_5038757095" evidence="1">
    <location>
        <begin position="20"/>
        <end position="286"/>
    </location>
</feature>
<evidence type="ECO:0000313" key="2">
    <source>
        <dbReference type="EMBL" id="HIQ80211.1"/>
    </source>
</evidence>
<dbReference type="EMBL" id="DVFW01000018">
    <property type="protein sequence ID" value="HIQ80211.1"/>
    <property type="molecule type" value="Genomic_DNA"/>
</dbReference>
<dbReference type="InterPro" id="IPR026906">
    <property type="entry name" value="LRR_5"/>
</dbReference>
<dbReference type="InterPro" id="IPR053139">
    <property type="entry name" value="Surface_bspA-like"/>
</dbReference>
<dbReference type="AlphaFoldDB" id="A0A9D1CTZ2"/>
<reference evidence="2" key="2">
    <citation type="journal article" date="2021" name="PeerJ">
        <title>Extensive microbial diversity within the chicken gut microbiome revealed by metagenomics and culture.</title>
        <authorList>
            <person name="Gilroy R."/>
            <person name="Ravi A."/>
            <person name="Getino M."/>
            <person name="Pursley I."/>
            <person name="Horton D.L."/>
            <person name="Alikhan N.F."/>
            <person name="Baker D."/>
            <person name="Gharbi K."/>
            <person name="Hall N."/>
            <person name="Watson M."/>
            <person name="Adriaenssens E.M."/>
            <person name="Foster-Nyarko E."/>
            <person name="Jarju S."/>
            <person name="Secka A."/>
            <person name="Antonio M."/>
            <person name="Oren A."/>
            <person name="Chaudhuri R.R."/>
            <person name="La Ragione R."/>
            <person name="Hildebrand F."/>
            <person name="Pallen M.J."/>
        </authorList>
    </citation>
    <scope>NUCLEOTIDE SEQUENCE</scope>
    <source>
        <strain evidence="2">ChiSjej1B19-3389</strain>
    </source>
</reference>
<comment type="caution">
    <text evidence="2">The sequence shown here is derived from an EMBL/GenBank/DDBJ whole genome shotgun (WGS) entry which is preliminary data.</text>
</comment>
<name>A0A9D1CTZ2_9FIRM</name>
<feature type="signal peptide" evidence="1">
    <location>
        <begin position="1"/>
        <end position="19"/>
    </location>
</feature>
<keyword evidence="1" id="KW-0732">Signal</keyword>
<reference evidence="2" key="1">
    <citation type="submission" date="2020-10" db="EMBL/GenBank/DDBJ databases">
        <authorList>
            <person name="Gilroy R."/>
        </authorList>
    </citation>
    <scope>NUCLEOTIDE SEQUENCE</scope>
    <source>
        <strain evidence="2">ChiSjej1B19-3389</strain>
    </source>
</reference>
<proteinExistence type="predicted"/>
<evidence type="ECO:0000313" key="3">
    <source>
        <dbReference type="Proteomes" id="UP000886787"/>
    </source>
</evidence>
<protein>
    <submittedName>
        <fullName evidence="2">Leucine-rich repeat domain-containing protein</fullName>
    </submittedName>
</protein>
<dbReference type="PANTHER" id="PTHR45661:SF3">
    <property type="entry name" value="IG-LIKE DOMAIN-CONTAINING PROTEIN"/>
    <property type="match status" value="1"/>
</dbReference>